<name>A0AA50W6Y7_9TREM</name>
<evidence type="ECO:0000313" key="2">
    <source>
        <dbReference type="EMBL" id="WMH04200.1"/>
    </source>
</evidence>
<reference evidence="2" key="1">
    <citation type="journal article" date="2023" name="J. Helminthol.">
        <title>A report on the complete mitochondrial genome of the trematode Azygia robusta Odhner, 1911, its new definitive host from the Russian Far East, and unexpected phylogeny of Azygiidae within Digenea, as inferred from mitogenome sequences.</title>
        <authorList>
            <person name="Atopkin D.M."/>
            <person name="Semenchenko A.A."/>
            <person name="Solodovnik D.A."/>
            <person name="Ivashko Y.I."/>
        </authorList>
    </citation>
    <scope>NUCLEOTIDE SEQUENCE</scope>
    <source>
        <strain evidence="2">AzT02</strain>
        <strain evidence="3">AzTc87</strain>
    </source>
</reference>
<feature type="transmembrane region" description="Helical" evidence="1">
    <location>
        <begin position="237"/>
        <end position="257"/>
    </location>
</feature>
<organism evidence="2">
    <name type="scientific">Azygia robusta</name>
    <dbReference type="NCBI Taxonomy" id="3062496"/>
    <lineage>
        <taxon>Eukaryota</taxon>
        <taxon>Metazoa</taxon>
        <taxon>Spiralia</taxon>
        <taxon>Lophotrochozoa</taxon>
        <taxon>Platyhelminthes</taxon>
        <taxon>Trematoda</taxon>
        <taxon>Digenea</taxon>
        <taxon>Azygiida</taxon>
        <taxon>Hemiuroidea</taxon>
        <taxon>Azygiidae</taxon>
        <taxon>Azygia</taxon>
    </lineage>
</organism>
<dbReference type="CTD" id="4536"/>
<dbReference type="AlphaFoldDB" id="A0AA50W6Y7"/>
<feature type="transmembrane region" description="Helical" evidence="1">
    <location>
        <begin position="24"/>
        <end position="43"/>
    </location>
</feature>
<dbReference type="EMBL" id="OR350240">
    <property type="protein sequence ID" value="WMH04212.1"/>
    <property type="molecule type" value="Genomic_DNA"/>
</dbReference>
<dbReference type="GeneID" id="84516569"/>
<dbReference type="EMBL" id="OR350239">
    <property type="protein sequence ID" value="WMH04200.1"/>
    <property type="molecule type" value="Genomic_DNA"/>
</dbReference>
<keyword evidence="1" id="KW-0812">Transmembrane</keyword>
<proteinExistence type="predicted"/>
<sequence length="285" mass="32096">MVSLISGIGVCWFSLLVFSTSDLVVMWLFLELGGLCLIPAFFWGHPRSLYALFSFIVASSLASSLLVCGILYVSYVSLFLVGFMIKFGFFPFSGWVYGVCTESNWLVVYLFTIVVKSSFLVLSFFFNGFSGAGLVSGFACLTLLLLSVLFWVYTFSWFHCWCHMMLSSSVILVSAALEGPLEVLLFLYFVYFVWGSFTVLFLSRQGTSMVLDGLGGFFLYCFLLLSVPFSVSVFYKLMMGVCIYSCSLLVFCFWCFYSLSEQFFLFKYVVSGNVPKCLVGYLSHV</sequence>
<accession>A0AA50W6Y7</accession>
<protein>
    <submittedName>
        <fullName evidence="2">NADH dehydrogenase subunit 2</fullName>
    </submittedName>
</protein>
<reference evidence="2" key="2">
    <citation type="submission" date="2023-07" db="EMBL/GenBank/DDBJ databases">
        <authorList>
            <person name="Atopkin D.M."/>
            <person name="Semenchenko A.A."/>
            <person name="Solodovnik D.A."/>
            <person name="Ivashko Y.I."/>
        </authorList>
    </citation>
    <scope>NUCLEOTIDE SEQUENCE</scope>
    <source>
        <strain evidence="2">AzT02</strain>
        <strain evidence="3">AzTc87</strain>
    </source>
</reference>
<feature type="transmembrane region" description="Helical" evidence="1">
    <location>
        <begin position="132"/>
        <end position="153"/>
    </location>
</feature>
<geneLocation type="mitochondrion" evidence="2"/>
<feature type="transmembrane region" description="Helical" evidence="1">
    <location>
        <begin position="78"/>
        <end position="99"/>
    </location>
</feature>
<keyword evidence="2" id="KW-0496">Mitochondrion</keyword>
<keyword evidence="1" id="KW-1133">Transmembrane helix</keyword>
<feature type="transmembrane region" description="Helical" evidence="1">
    <location>
        <begin position="183"/>
        <end position="202"/>
    </location>
</feature>
<feature type="transmembrane region" description="Helical" evidence="1">
    <location>
        <begin position="106"/>
        <end position="126"/>
    </location>
</feature>
<feature type="transmembrane region" description="Helical" evidence="1">
    <location>
        <begin position="50"/>
        <end position="72"/>
    </location>
</feature>
<evidence type="ECO:0000256" key="1">
    <source>
        <dbReference type="SAM" id="Phobius"/>
    </source>
</evidence>
<dbReference type="RefSeq" id="YP_010947753.1">
    <property type="nucleotide sequence ID" value="NC_082541.1"/>
</dbReference>
<feature type="transmembrane region" description="Helical" evidence="1">
    <location>
        <begin position="209"/>
        <end position="231"/>
    </location>
</feature>
<keyword evidence="1" id="KW-0472">Membrane</keyword>
<feature type="transmembrane region" description="Helical" evidence="1">
    <location>
        <begin position="160"/>
        <end position="177"/>
    </location>
</feature>
<evidence type="ECO:0000313" key="3">
    <source>
        <dbReference type="EMBL" id="WMH04212.1"/>
    </source>
</evidence>
<gene>
    <name evidence="2" type="primary">ND2</name>
</gene>